<gene>
    <name evidence="1" type="ORF">QZM70_07900</name>
</gene>
<keyword evidence="2" id="KW-1185">Reference proteome</keyword>
<proteinExistence type="predicted"/>
<name>A0ABT8NMQ9_9BURK</name>
<protein>
    <submittedName>
        <fullName evidence="1">Uncharacterized protein</fullName>
    </submittedName>
</protein>
<reference evidence="1" key="1">
    <citation type="submission" date="2023-07" db="EMBL/GenBank/DDBJ databases">
        <title>A collection of bacterial strains from the Burkholderia cepacia Research Laboratory and Repository.</title>
        <authorList>
            <person name="Lipuma J."/>
            <person name="Spilker T."/>
            <person name="Caverly L."/>
        </authorList>
    </citation>
    <scope>NUCLEOTIDE SEQUENCE</scope>
    <source>
        <strain evidence="1">AU45194</strain>
    </source>
</reference>
<dbReference type="Proteomes" id="UP001172217">
    <property type="component" value="Unassembled WGS sequence"/>
</dbReference>
<evidence type="ECO:0000313" key="1">
    <source>
        <dbReference type="EMBL" id="MDN7522855.1"/>
    </source>
</evidence>
<accession>A0ABT8NMQ9</accession>
<evidence type="ECO:0000313" key="2">
    <source>
        <dbReference type="Proteomes" id="UP001172217"/>
    </source>
</evidence>
<sequence>MPVGYFYFYKIEIPANVYECNCRPLWKRVFPLRKRFVWTNACKLAPARLESVLLPPPVAAKIAVAVAFMAADIQCHIE</sequence>
<dbReference type="RefSeq" id="WP_154234343.1">
    <property type="nucleotide sequence ID" value="NZ_JAUJQL010000004.1"/>
</dbReference>
<dbReference type="EMBL" id="JAUJQL010000004">
    <property type="protein sequence ID" value="MDN7522855.1"/>
    <property type="molecule type" value="Genomic_DNA"/>
</dbReference>
<comment type="caution">
    <text evidence="1">The sequence shown here is derived from an EMBL/GenBank/DDBJ whole genome shotgun (WGS) entry which is preliminary data.</text>
</comment>
<organism evidence="1 2">
    <name type="scientific">Burkholderia orbicola</name>
    <dbReference type="NCBI Taxonomy" id="2978683"/>
    <lineage>
        <taxon>Bacteria</taxon>
        <taxon>Pseudomonadati</taxon>
        <taxon>Pseudomonadota</taxon>
        <taxon>Betaproteobacteria</taxon>
        <taxon>Burkholderiales</taxon>
        <taxon>Burkholderiaceae</taxon>
        <taxon>Burkholderia</taxon>
        <taxon>Burkholderia cepacia complex</taxon>
    </lineage>
</organism>